<name>A0ABS0GGA7_9VIBR</name>
<comment type="caution">
    <text evidence="2">The sequence shown here is derived from an EMBL/GenBank/DDBJ whole genome shotgun (WGS) entry which is preliminary data.</text>
</comment>
<dbReference type="RefSeq" id="WP_196123651.1">
    <property type="nucleotide sequence ID" value="NZ_JADPMR010000001.1"/>
</dbReference>
<evidence type="ECO:0000256" key="1">
    <source>
        <dbReference type="SAM" id="Phobius"/>
    </source>
</evidence>
<keyword evidence="1" id="KW-0472">Membrane</keyword>
<keyword evidence="1" id="KW-0812">Transmembrane</keyword>
<dbReference type="Proteomes" id="UP000597206">
    <property type="component" value="Unassembled WGS sequence"/>
</dbReference>
<keyword evidence="3" id="KW-1185">Reference proteome</keyword>
<protein>
    <submittedName>
        <fullName evidence="2">MSHA biogenesis protein MshP</fullName>
    </submittedName>
</protein>
<evidence type="ECO:0000313" key="2">
    <source>
        <dbReference type="EMBL" id="MBF9001360.1"/>
    </source>
</evidence>
<sequence length="143" mass="15669">MSPKIKKQSGNLYIVAIFVIIVMGLLASALTRMEWSNQDSISRELIGNKAWYAAHSINERALTTMYPLNTSSDVASACSTWNANSSAGADVMASIPNCQWTSTCANEGTLSINSTTYYRIETTVTCGSGNFQVQRVQDVWIKE</sequence>
<dbReference type="EMBL" id="JADPMR010000001">
    <property type="protein sequence ID" value="MBF9001360.1"/>
    <property type="molecule type" value="Genomic_DNA"/>
</dbReference>
<gene>
    <name evidence="2" type="ORF">I1A42_12600</name>
</gene>
<organism evidence="2 3">
    <name type="scientific">Vibrio nitrifigilis</name>
    <dbReference type="NCBI Taxonomy" id="2789781"/>
    <lineage>
        <taxon>Bacteria</taxon>
        <taxon>Pseudomonadati</taxon>
        <taxon>Pseudomonadota</taxon>
        <taxon>Gammaproteobacteria</taxon>
        <taxon>Vibrionales</taxon>
        <taxon>Vibrionaceae</taxon>
        <taxon>Vibrio</taxon>
    </lineage>
</organism>
<accession>A0ABS0GGA7</accession>
<reference evidence="2 3" key="1">
    <citation type="submission" date="2020-11" db="EMBL/GenBank/DDBJ databases">
        <title>Vibrio nitrifigilis sp. nov., a marine nitrogen-fixing bacterium isolated from the lagoon sediment of an islet inside an atoll.</title>
        <authorList>
            <person name="Wang L.-T."/>
            <person name="Shieh W.Y."/>
        </authorList>
    </citation>
    <scope>NUCLEOTIDE SEQUENCE [LARGE SCALE GENOMIC DNA]</scope>
    <source>
        <strain evidence="2 3">NFV-1</strain>
    </source>
</reference>
<keyword evidence="1" id="KW-1133">Transmembrane helix</keyword>
<evidence type="ECO:0000313" key="3">
    <source>
        <dbReference type="Proteomes" id="UP000597206"/>
    </source>
</evidence>
<proteinExistence type="predicted"/>
<feature type="transmembrane region" description="Helical" evidence="1">
    <location>
        <begin position="12"/>
        <end position="30"/>
    </location>
</feature>